<feature type="transmembrane region" description="Helical" evidence="1">
    <location>
        <begin position="312"/>
        <end position="334"/>
    </location>
</feature>
<feature type="transmembrane region" description="Helical" evidence="1">
    <location>
        <begin position="240"/>
        <end position="258"/>
    </location>
</feature>
<feature type="transmembrane region" description="Helical" evidence="1">
    <location>
        <begin position="444"/>
        <end position="466"/>
    </location>
</feature>
<feature type="transmembrane region" description="Helical" evidence="1">
    <location>
        <begin position="206"/>
        <end position="228"/>
    </location>
</feature>
<keyword evidence="1" id="KW-0812">Transmembrane</keyword>
<keyword evidence="1" id="KW-0472">Membrane</keyword>
<feature type="transmembrane region" description="Helical" evidence="1">
    <location>
        <begin position="175"/>
        <end position="194"/>
    </location>
</feature>
<dbReference type="EMBL" id="BRYB01004287">
    <property type="protein sequence ID" value="GMI28619.1"/>
    <property type="molecule type" value="Genomic_DNA"/>
</dbReference>
<gene>
    <name evidence="2" type="ORF">TeGR_g1146</name>
</gene>
<organism evidence="2 3">
    <name type="scientific">Tetraparma gracilis</name>
    <dbReference type="NCBI Taxonomy" id="2962635"/>
    <lineage>
        <taxon>Eukaryota</taxon>
        <taxon>Sar</taxon>
        <taxon>Stramenopiles</taxon>
        <taxon>Ochrophyta</taxon>
        <taxon>Bolidophyceae</taxon>
        <taxon>Parmales</taxon>
        <taxon>Triparmaceae</taxon>
        <taxon>Tetraparma</taxon>
    </lineage>
</organism>
<keyword evidence="1" id="KW-1133">Transmembrane helix</keyword>
<feature type="transmembrane region" description="Helical" evidence="1">
    <location>
        <begin position="487"/>
        <end position="511"/>
    </location>
</feature>
<sequence length="513" mass="55433">MSSAGSSRASERRNSLVDSVLHRLSVDLGVIGELGPDGVPLPPFPGPSQVLDEEQAIAATQSTVVGGIETVDNPVSILYQVYRTNVEGLVSATPALALILGSKLLVDWLAAKGGPWGDTMGARCACCMAGIELTLMVLNYKTVGYVRKRLLLGVPAQIAFAVLISYAAFDWKPGMWTPLMMTLSFWLSMIAHYPMNVEKIPFLQHVRGTLVVALIAHLGIVGFIYAIVIPTRLLAENDTPILTLLTTGVAFPFLAFLFRKAVVRLMWKYASSSTGLTPVQRMGFYAKGVKAGSLVILITPTVTLYFNTNIKYAIGSAMLQIVTEVLGKIWIIYAMKMQFKDYVKTLQEKPKGALGVAKVAVLKASQEAGVNNDVQQASLGESNEEEGEQDFEANMAAKQKHAFAMMAVRWHGEIVAEKGCILVAALIASLYFADLVESDSQGLILIGSVFYAAEAICDFIFVWVMDEHMEVPMLSAVAYEPLLSKDSIVGGVMLALTFVAMSNCIAMAASVDL</sequence>
<feature type="transmembrane region" description="Helical" evidence="1">
    <location>
        <begin position="150"/>
        <end position="169"/>
    </location>
</feature>
<feature type="transmembrane region" description="Helical" evidence="1">
    <location>
        <begin position="415"/>
        <end position="432"/>
    </location>
</feature>
<comment type="caution">
    <text evidence="2">The sequence shown here is derived from an EMBL/GenBank/DDBJ whole genome shotgun (WGS) entry which is preliminary data.</text>
</comment>
<accession>A0ABQ6MMN1</accession>
<keyword evidence="3" id="KW-1185">Reference proteome</keyword>
<proteinExistence type="predicted"/>
<protein>
    <submittedName>
        <fullName evidence="2">Uncharacterized protein</fullName>
    </submittedName>
</protein>
<name>A0ABQ6MMN1_9STRA</name>
<evidence type="ECO:0000313" key="2">
    <source>
        <dbReference type="EMBL" id="GMI28619.1"/>
    </source>
</evidence>
<evidence type="ECO:0000313" key="3">
    <source>
        <dbReference type="Proteomes" id="UP001165060"/>
    </source>
</evidence>
<reference evidence="2 3" key="1">
    <citation type="journal article" date="2023" name="Commun. Biol.">
        <title>Genome analysis of Parmales, the sister group of diatoms, reveals the evolutionary specialization of diatoms from phago-mixotrophs to photoautotrophs.</title>
        <authorList>
            <person name="Ban H."/>
            <person name="Sato S."/>
            <person name="Yoshikawa S."/>
            <person name="Yamada K."/>
            <person name="Nakamura Y."/>
            <person name="Ichinomiya M."/>
            <person name="Sato N."/>
            <person name="Blanc-Mathieu R."/>
            <person name="Endo H."/>
            <person name="Kuwata A."/>
            <person name="Ogata H."/>
        </authorList>
    </citation>
    <scope>NUCLEOTIDE SEQUENCE [LARGE SCALE GENOMIC DNA]</scope>
</reference>
<dbReference type="Proteomes" id="UP001165060">
    <property type="component" value="Unassembled WGS sequence"/>
</dbReference>
<feature type="transmembrane region" description="Helical" evidence="1">
    <location>
        <begin position="288"/>
        <end position="306"/>
    </location>
</feature>
<evidence type="ECO:0000256" key="1">
    <source>
        <dbReference type="SAM" id="Phobius"/>
    </source>
</evidence>